<evidence type="ECO:0000256" key="9">
    <source>
        <dbReference type="ARBA" id="ARBA00022927"/>
    </source>
</evidence>
<dbReference type="CDD" id="cd03257">
    <property type="entry name" value="ABC_NikE_OppD_transporters"/>
    <property type="match status" value="1"/>
</dbReference>
<dbReference type="GO" id="GO:0015031">
    <property type="term" value="P:protein transport"/>
    <property type="evidence" value="ECO:0007669"/>
    <property type="project" value="UniProtKB-KW"/>
</dbReference>
<keyword evidence="7 14" id="KW-0067">ATP-binding</keyword>
<keyword evidence="4" id="KW-1003">Cell membrane</keyword>
<evidence type="ECO:0000313" key="14">
    <source>
        <dbReference type="EMBL" id="OIS92382.1"/>
    </source>
</evidence>
<dbReference type="InterPro" id="IPR017871">
    <property type="entry name" value="ABC_transporter-like_CS"/>
</dbReference>
<evidence type="ECO:0000259" key="13">
    <source>
        <dbReference type="PROSITE" id="PS50893"/>
    </source>
</evidence>
<dbReference type="InterPro" id="IPR027417">
    <property type="entry name" value="P-loop_NTPase"/>
</dbReference>
<evidence type="ECO:0000256" key="4">
    <source>
        <dbReference type="ARBA" id="ARBA00022475"/>
    </source>
</evidence>
<comment type="function">
    <text evidence="12">Probably part of an ABC transporter complex that could be involved in peptide import. Probably responsible for energy coupling to the transport system.</text>
</comment>
<dbReference type="AlphaFoldDB" id="A0A1J6I3K3"/>
<dbReference type="NCBIfam" id="TIGR01727">
    <property type="entry name" value="oligo_HPY"/>
    <property type="match status" value="1"/>
</dbReference>
<sequence>MADNSILQVDDLSIALRAKGRTFPAVSNLDFSIRSGEVFGLVGESGCGKSLCALTIAGLLREPMNVTQGRVLLEGQDIGRLPNKDLRRLRGDRVAMIFQEPMTSLNPLMTIGDQIGEMFVLHKGMPPRQARLRAIEALEQVQVPSPERRIKDYPHQLSGGMRQRVMIAIALACDPALLIADEPTTALDVTIQAEIVELILDLCTARGTAVLMISHDLGLVARMCDRVAVMYAGHIVEQRPASEIFTDPRHPYTRGLVASLPRLGRRLEEGRSRLTEIKGVVPGLMERDMGCGFASRCPRVSDECRGAMPPLTPLDAQGSIRCFHHD</sequence>
<dbReference type="PANTHER" id="PTHR43297">
    <property type="entry name" value="OLIGOPEPTIDE TRANSPORT ATP-BINDING PROTEIN APPD"/>
    <property type="match status" value="1"/>
</dbReference>
<evidence type="ECO:0000256" key="2">
    <source>
        <dbReference type="ARBA" id="ARBA00005417"/>
    </source>
</evidence>
<keyword evidence="11" id="KW-0472">Membrane</keyword>
<dbReference type="RefSeq" id="WP_071632741.1">
    <property type="nucleotide sequence ID" value="NZ_MOEC01000017.1"/>
</dbReference>
<reference evidence="14 15" key="1">
    <citation type="submission" date="2016-10" db="EMBL/GenBank/DDBJ databases">
        <title>The Draft Genome Sequence of the Potato Rhizosphere Bacteria Ochrobactrum sp. IPA7.2.</title>
        <authorList>
            <person name="Gogoleva N.E."/>
            <person name="Khlopko Y.A."/>
            <person name="Burygin G.L."/>
            <person name="Plotnikov A.O."/>
        </authorList>
    </citation>
    <scope>NUCLEOTIDE SEQUENCE [LARGE SCALE GENOMIC DNA]</scope>
    <source>
        <strain evidence="14 15">IPA7.2</strain>
    </source>
</reference>
<dbReference type="PROSITE" id="PS50893">
    <property type="entry name" value="ABC_TRANSPORTER_2"/>
    <property type="match status" value="1"/>
</dbReference>
<keyword evidence="5" id="KW-0997">Cell inner membrane</keyword>
<dbReference type="Pfam" id="PF00005">
    <property type="entry name" value="ABC_tran"/>
    <property type="match status" value="1"/>
</dbReference>
<comment type="caution">
    <text evidence="14">The sequence shown here is derived from an EMBL/GenBank/DDBJ whole genome shotgun (WGS) entry which is preliminary data.</text>
</comment>
<keyword evidence="9" id="KW-0653">Protein transport</keyword>
<dbReference type="Gene3D" id="3.40.50.300">
    <property type="entry name" value="P-loop containing nucleotide triphosphate hydrolases"/>
    <property type="match status" value="1"/>
</dbReference>
<dbReference type="Proteomes" id="UP000182985">
    <property type="component" value="Unassembled WGS sequence"/>
</dbReference>
<organism evidence="14 15">
    <name type="scientific">Brucella cytisi</name>
    <dbReference type="NCBI Taxonomy" id="407152"/>
    <lineage>
        <taxon>Bacteria</taxon>
        <taxon>Pseudomonadati</taxon>
        <taxon>Pseudomonadota</taxon>
        <taxon>Alphaproteobacteria</taxon>
        <taxon>Hyphomicrobiales</taxon>
        <taxon>Brucellaceae</taxon>
        <taxon>Brucella/Ochrobactrum group</taxon>
        <taxon>Brucella</taxon>
    </lineage>
</organism>
<keyword evidence="15" id="KW-1185">Reference proteome</keyword>
<evidence type="ECO:0000256" key="7">
    <source>
        <dbReference type="ARBA" id="ARBA00022840"/>
    </source>
</evidence>
<keyword evidence="8" id="KW-0571">Peptide transport</keyword>
<dbReference type="PROSITE" id="PS00211">
    <property type="entry name" value="ABC_TRANSPORTER_1"/>
    <property type="match status" value="1"/>
</dbReference>
<evidence type="ECO:0000256" key="10">
    <source>
        <dbReference type="ARBA" id="ARBA00022967"/>
    </source>
</evidence>
<dbReference type="InterPro" id="IPR050388">
    <property type="entry name" value="ABC_Ni/Peptide_Import"/>
</dbReference>
<dbReference type="SMART" id="SM00382">
    <property type="entry name" value="AAA"/>
    <property type="match status" value="1"/>
</dbReference>
<name>A0A1J6I3K3_9HYPH</name>
<keyword evidence="10" id="KW-1278">Translocase</keyword>
<dbReference type="InterPro" id="IPR003593">
    <property type="entry name" value="AAA+_ATPase"/>
</dbReference>
<gene>
    <name evidence="14" type="ORF">BLA27_16910</name>
</gene>
<evidence type="ECO:0000313" key="15">
    <source>
        <dbReference type="Proteomes" id="UP000182985"/>
    </source>
</evidence>
<accession>A0A1J6I3K3</accession>
<dbReference type="GO" id="GO:0016887">
    <property type="term" value="F:ATP hydrolysis activity"/>
    <property type="evidence" value="ECO:0007669"/>
    <property type="project" value="InterPro"/>
</dbReference>
<dbReference type="InterPro" id="IPR003439">
    <property type="entry name" value="ABC_transporter-like_ATP-bd"/>
</dbReference>
<comment type="subcellular location">
    <subcellularLocation>
        <location evidence="1">Cell inner membrane</location>
        <topology evidence="1">Peripheral membrane protein</topology>
    </subcellularLocation>
</comment>
<feature type="domain" description="ABC transporter" evidence="13">
    <location>
        <begin position="7"/>
        <end position="257"/>
    </location>
</feature>
<evidence type="ECO:0000256" key="6">
    <source>
        <dbReference type="ARBA" id="ARBA00022741"/>
    </source>
</evidence>
<evidence type="ECO:0000256" key="1">
    <source>
        <dbReference type="ARBA" id="ARBA00004417"/>
    </source>
</evidence>
<keyword evidence="3" id="KW-0813">Transport</keyword>
<evidence type="ECO:0000256" key="12">
    <source>
        <dbReference type="ARBA" id="ARBA00025070"/>
    </source>
</evidence>
<protein>
    <submittedName>
        <fullName evidence="14">Peptide ABC transporter ATP-binding protein</fullName>
    </submittedName>
</protein>
<dbReference type="GO" id="GO:0005524">
    <property type="term" value="F:ATP binding"/>
    <property type="evidence" value="ECO:0007669"/>
    <property type="project" value="UniProtKB-KW"/>
</dbReference>
<evidence type="ECO:0000256" key="8">
    <source>
        <dbReference type="ARBA" id="ARBA00022856"/>
    </source>
</evidence>
<dbReference type="FunFam" id="3.40.50.300:FF:000016">
    <property type="entry name" value="Oligopeptide ABC transporter ATP-binding component"/>
    <property type="match status" value="1"/>
</dbReference>
<proteinExistence type="inferred from homology"/>
<comment type="similarity">
    <text evidence="2">Belongs to the ABC transporter superfamily.</text>
</comment>
<dbReference type="Pfam" id="PF08352">
    <property type="entry name" value="oligo_HPY"/>
    <property type="match status" value="1"/>
</dbReference>
<dbReference type="SUPFAM" id="SSF52540">
    <property type="entry name" value="P-loop containing nucleoside triphosphate hydrolases"/>
    <property type="match status" value="1"/>
</dbReference>
<keyword evidence="6" id="KW-0547">Nucleotide-binding</keyword>
<dbReference type="EMBL" id="MOEC01000017">
    <property type="protein sequence ID" value="OIS92382.1"/>
    <property type="molecule type" value="Genomic_DNA"/>
</dbReference>
<evidence type="ECO:0000256" key="11">
    <source>
        <dbReference type="ARBA" id="ARBA00023136"/>
    </source>
</evidence>
<dbReference type="OrthoDB" id="9815712at2"/>
<evidence type="ECO:0000256" key="3">
    <source>
        <dbReference type="ARBA" id="ARBA00022448"/>
    </source>
</evidence>
<dbReference type="GO" id="GO:0005886">
    <property type="term" value="C:plasma membrane"/>
    <property type="evidence" value="ECO:0007669"/>
    <property type="project" value="UniProtKB-SubCell"/>
</dbReference>
<dbReference type="GO" id="GO:0015833">
    <property type="term" value="P:peptide transport"/>
    <property type="evidence" value="ECO:0007669"/>
    <property type="project" value="UniProtKB-KW"/>
</dbReference>
<evidence type="ECO:0000256" key="5">
    <source>
        <dbReference type="ARBA" id="ARBA00022519"/>
    </source>
</evidence>
<dbReference type="PANTHER" id="PTHR43297:SF2">
    <property type="entry name" value="DIPEPTIDE TRANSPORT ATP-BINDING PROTEIN DPPD"/>
    <property type="match status" value="1"/>
</dbReference>
<dbReference type="InterPro" id="IPR013563">
    <property type="entry name" value="Oligopep_ABC_C"/>
</dbReference>
<dbReference type="GO" id="GO:0055085">
    <property type="term" value="P:transmembrane transport"/>
    <property type="evidence" value="ECO:0007669"/>
    <property type="project" value="UniProtKB-ARBA"/>
</dbReference>